<sequence>MAAQNIRSASAAARANALSQLDSLGSSRSEFTTEAVFSALEKDAANFIERVHENINSAGIANTGGISDIRMVVSDTGIDIVGKPYLIYQDKGVSGVERTRPDTPFKYSDKKPPASAFIEMIKRKNLNLRKEEFYDHNSGSPHSDVDGDEAAIKSLSYAMRESIYKEGFPAKNLFSKEVPKLVADVTKSVSDFATDFIISSIRDGYGNNIGKVGLKK</sequence>
<evidence type="ECO:0000313" key="2">
    <source>
        <dbReference type="Proteomes" id="UP000297540"/>
    </source>
</evidence>
<dbReference type="AlphaFoldDB" id="A0A4Y8S717"/>
<dbReference type="OrthoDB" id="794085at2"/>
<dbReference type="Proteomes" id="UP000297540">
    <property type="component" value="Unassembled WGS sequence"/>
</dbReference>
<protein>
    <submittedName>
        <fullName evidence="1">Uncharacterized protein</fullName>
    </submittedName>
</protein>
<dbReference type="RefSeq" id="WP_133234958.1">
    <property type="nucleotide sequence ID" value="NZ_SOZE01000031.1"/>
</dbReference>
<keyword evidence="2" id="KW-1185">Reference proteome</keyword>
<name>A0A4Y8S717_9SPHI</name>
<dbReference type="EMBL" id="SOZE01000031">
    <property type="protein sequence ID" value="TFF34395.1"/>
    <property type="molecule type" value="Genomic_DNA"/>
</dbReference>
<proteinExistence type="predicted"/>
<evidence type="ECO:0000313" key="1">
    <source>
        <dbReference type="EMBL" id="TFF34395.1"/>
    </source>
</evidence>
<organism evidence="1 2">
    <name type="scientific">Mucilaginibacter psychrotolerans</name>
    <dbReference type="NCBI Taxonomy" id="1524096"/>
    <lineage>
        <taxon>Bacteria</taxon>
        <taxon>Pseudomonadati</taxon>
        <taxon>Bacteroidota</taxon>
        <taxon>Sphingobacteriia</taxon>
        <taxon>Sphingobacteriales</taxon>
        <taxon>Sphingobacteriaceae</taxon>
        <taxon>Mucilaginibacter</taxon>
    </lineage>
</organism>
<comment type="caution">
    <text evidence="1">The sequence shown here is derived from an EMBL/GenBank/DDBJ whole genome shotgun (WGS) entry which is preliminary data.</text>
</comment>
<accession>A0A4Y8S717</accession>
<gene>
    <name evidence="1" type="ORF">E2R66_22230</name>
</gene>
<reference evidence="1 2" key="1">
    <citation type="journal article" date="2017" name="Int. J. Syst. Evol. Microbiol.">
        <title>Mucilaginibacterpsychrotolerans sp. nov., isolated from peatlands.</title>
        <authorList>
            <person name="Deng Y."/>
            <person name="Shen L."/>
            <person name="Xu B."/>
            <person name="Liu Y."/>
            <person name="Gu Z."/>
            <person name="Liu H."/>
            <person name="Zhou Y."/>
        </authorList>
    </citation>
    <scope>NUCLEOTIDE SEQUENCE [LARGE SCALE GENOMIC DNA]</scope>
    <source>
        <strain evidence="1 2">NH7-4</strain>
    </source>
</reference>